<accession>A0ACB6RWC5</accession>
<feature type="non-terminal residue" evidence="1">
    <location>
        <position position="1"/>
    </location>
</feature>
<dbReference type="EMBL" id="MU006725">
    <property type="protein sequence ID" value="KAF2625439.1"/>
    <property type="molecule type" value="Genomic_DNA"/>
</dbReference>
<organism evidence="1 2">
    <name type="scientific">Macroventuria anomochaeta</name>
    <dbReference type="NCBI Taxonomy" id="301207"/>
    <lineage>
        <taxon>Eukaryota</taxon>
        <taxon>Fungi</taxon>
        <taxon>Dikarya</taxon>
        <taxon>Ascomycota</taxon>
        <taxon>Pezizomycotina</taxon>
        <taxon>Dothideomycetes</taxon>
        <taxon>Pleosporomycetidae</taxon>
        <taxon>Pleosporales</taxon>
        <taxon>Pleosporineae</taxon>
        <taxon>Didymellaceae</taxon>
        <taxon>Macroventuria</taxon>
    </lineage>
</organism>
<name>A0ACB6RWC5_9PLEO</name>
<protein>
    <submittedName>
        <fullName evidence="1">Uncharacterized protein</fullName>
    </submittedName>
</protein>
<evidence type="ECO:0000313" key="2">
    <source>
        <dbReference type="Proteomes" id="UP000799754"/>
    </source>
</evidence>
<evidence type="ECO:0000313" key="1">
    <source>
        <dbReference type="EMBL" id="KAF2625439.1"/>
    </source>
</evidence>
<comment type="caution">
    <text evidence="1">The sequence shown here is derived from an EMBL/GenBank/DDBJ whole genome shotgun (WGS) entry which is preliminary data.</text>
</comment>
<gene>
    <name evidence="1" type="ORF">BU25DRAFT_345683</name>
</gene>
<proteinExistence type="predicted"/>
<dbReference type="Proteomes" id="UP000799754">
    <property type="component" value="Unassembled WGS sequence"/>
</dbReference>
<reference evidence="1" key="1">
    <citation type="journal article" date="2020" name="Stud. Mycol.">
        <title>101 Dothideomycetes genomes: a test case for predicting lifestyles and emergence of pathogens.</title>
        <authorList>
            <person name="Haridas S."/>
            <person name="Albert R."/>
            <person name="Binder M."/>
            <person name="Bloem J."/>
            <person name="Labutti K."/>
            <person name="Salamov A."/>
            <person name="Andreopoulos B."/>
            <person name="Baker S."/>
            <person name="Barry K."/>
            <person name="Bills G."/>
            <person name="Bluhm B."/>
            <person name="Cannon C."/>
            <person name="Castanera R."/>
            <person name="Culley D."/>
            <person name="Daum C."/>
            <person name="Ezra D."/>
            <person name="Gonzalez J."/>
            <person name="Henrissat B."/>
            <person name="Kuo A."/>
            <person name="Liang C."/>
            <person name="Lipzen A."/>
            <person name="Lutzoni F."/>
            <person name="Magnuson J."/>
            <person name="Mondo S."/>
            <person name="Nolan M."/>
            <person name="Ohm R."/>
            <person name="Pangilinan J."/>
            <person name="Park H.-J."/>
            <person name="Ramirez L."/>
            <person name="Alfaro M."/>
            <person name="Sun H."/>
            <person name="Tritt A."/>
            <person name="Yoshinaga Y."/>
            <person name="Zwiers L.-H."/>
            <person name="Turgeon B."/>
            <person name="Goodwin S."/>
            <person name="Spatafora J."/>
            <person name="Crous P."/>
            <person name="Grigoriev I."/>
        </authorList>
    </citation>
    <scope>NUCLEOTIDE SEQUENCE</scope>
    <source>
        <strain evidence="1">CBS 525.71</strain>
    </source>
</reference>
<sequence>TSAETVMVEVGPELKKYFVHKPLLTSHSEYFRKALQGSWKEAREGTVSLKDVDARVFKLFVHWIYTNALPKENELDQLTGPYEPDGQAFWFYINAYVFRDRFLALGFQRAVQEALGSYLNNPFPWDDDSINAVQYAVANIAPHRPIFQQLVDYYCFSWRWTDDEGGTKCNAAFRSLLQKELPTSFVVRVMWKFRELQQISEGRVVETKARCYIEHGSDKEEKHCNKLHMRYDYKDDYGYFSECRTEE</sequence>
<keyword evidence="2" id="KW-1185">Reference proteome</keyword>